<dbReference type="PANTHER" id="PTHR13232">
    <property type="entry name" value="NAD(P)H-HYDRATE EPIMERASE"/>
    <property type="match status" value="1"/>
</dbReference>
<organism evidence="12 13">
    <name type="scientific">Acetilactobacillus jinshanensis</name>
    <dbReference type="NCBI Taxonomy" id="1720083"/>
    <lineage>
        <taxon>Bacteria</taxon>
        <taxon>Bacillati</taxon>
        <taxon>Bacillota</taxon>
        <taxon>Bacilli</taxon>
        <taxon>Lactobacillales</taxon>
        <taxon>Lactobacillaceae</taxon>
        <taxon>Acetilactobacillus</taxon>
    </lineage>
</organism>
<dbReference type="Proteomes" id="UP000294321">
    <property type="component" value="Chromosome"/>
</dbReference>
<proteinExistence type="inferred from homology"/>
<keyword evidence="9 10" id="KW-0413">Isomerase</keyword>
<name>A0A4P6ZM91_9LACO</name>
<sequence length="208" mass="22529">MMKTISVKQAQQADLKTQKEVGIPGLVLMERAALKAADNLWHTNWNLNHVLVVAGSGNNGGDGLAVARLLAVKGVHVDILLLGNPKHYSDEHQTQLHTCKYYHVPVVDPKNVDWKKYTVIIDAIFGTGLSRPVAGNYVDFIKKINQAPARVQAIDIPSGLNGSTGKVMGVSVKADLTSTFAYAKNGMVKPEAKPYIGKLIVNDIGIYC</sequence>
<comment type="function">
    <text evidence="10">Catalyzes the epimerization of the S- and R-forms of NAD(P)HX, a damaged form of NAD(P)H that is a result of enzymatic or heat-dependent hydration. This is a prerequisite for the S-specific NAD(P)H-hydrate dehydratase to allow the repair of both epimers of NAD(P)HX.</text>
</comment>
<evidence type="ECO:0000256" key="10">
    <source>
        <dbReference type="HAMAP-Rule" id="MF_01966"/>
    </source>
</evidence>
<evidence type="ECO:0000256" key="5">
    <source>
        <dbReference type="ARBA" id="ARBA00022741"/>
    </source>
</evidence>
<dbReference type="AlphaFoldDB" id="A0A4P6ZM91"/>
<feature type="binding site" evidence="10">
    <location>
        <position position="158"/>
    </location>
    <ligand>
        <name>K(+)</name>
        <dbReference type="ChEBI" id="CHEBI:29103"/>
    </ligand>
</feature>
<keyword evidence="5 10" id="KW-0547">Nucleotide-binding</keyword>
<comment type="catalytic activity">
    <reaction evidence="1 10">
        <text>(6R)-NADHX = (6S)-NADHX</text>
        <dbReference type="Rhea" id="RHEA:32215"/>
        <dbReference type="ChEBI" id="CHEBI:64074"/>
        <dbReference type="ChEBI" id="CHEBI:64075"/>
        <dbReference type="EC" id="5.1.99.6"/>
    </reaction>
</comment>
<evidence type="ECO:0000256" key="3">
    <source>
        <dbReference type="ARBA" id="ARBA00012228"/>
    </source>
</evidence>
<keyword evidence="13" id="KW-1185">Reference proteome</keyword>
<keyword evidence="7 10" id="KW-0630">Potassium</keyword>
<dbReference type="GO" id="GO:0046872">
    <property type="term" value="F:metal ion binding"/>
    <property type="evidence" value="ECO:0007669"/>
    <property type="project" value="UniProtKB-KW"/>
</dbReference>
<evidence type="ECO:0000256" key="2">
    <source>
        <dbReference type="ARBA" id="ARBA00000909"/>
    </source>
</evidence>
<dbReference type="InterPro" id="IPR036652">
    <property type="entry name" value="YjeF_N_dom_sf"/>
</dbReference>
<dbReference type="OrthoDB" id="9806925at2"/>
<dbReference type="Pfam" id="PF03853">
    <property type="entry name" value="YjeF_N"/>
    <property type="match status" value="1"/>
</dbReference>
<dbReference type="EMBL" id="CP034726">
    <property type="protein sequence ID" value="QBP18976.1"/>
    <property type="molecule type" value="Genomic_DNA"/>
</dbReference>
<dbReference type="PANTHER" id="PTHR13232:SF10">
    <property type="entry name" value="NAD(P)H-HYDRATE EPIMERASE"/>
    <property type="match status" value="1"/>
</dbReference>
<feature type="binding site" evidence="10">
    <location>
        <position position="155"/>
    </location>
    <ligand>
        <name>(6S)-NADPHX</name>
        <dbReference type="ChEBI" id="CHEBI:64076"/>
    </ligand>
</feature>
<accession>A0A4P6ZM91</accession>
<keyword evidence="4 10" id="KW-0479">Metal-binding</keyword>
<dbReference type="InterPro" id="IPR032976">
    <property type="entry name" value="YJEFN_prot_NAXE-like"/>
</dbReference>
<evidence type="ECO:0000256" key="7">
    <source>
        <dbReference type="ARBA" id="ARBA00022958"/>
    </source>
</evidence>
<keyword evidence="6 10" id="KW-0521">NADP</keyword>
<evidence type="ECO:0000256" key="8">
    <source>
        <dbReference type="ARBA" id="ARBA00023027"/>
    </source>
</evidence>
<comment type="similarity">
    <text evidence="10">Belongs to the NnrE/AIBP family.</text>
</comment>
<comment type="cofactor">
    <cofactor evidence="10">
        <name>K(+)</name>
        <dbReference type="ChEBI" id="CHEBI:29103"/>
    </cofactor>
    <text evidence="10">Binds 1 potassium ion per subunit.</text>
</comment>
<dbReference type="InterPro" id="IPR004443">
    <property type="entry name" value="YjeF_N_dom"/>
</dbReference>
<dbReference type="SUPFAM" id="SSF64153">
    <property type="entry name" value="YjeF N-terminal domain-like"/>
    <property type="match status" value="1"/>
</dbReference>
<dbReference type="PROSITE" id="PS51385">
    <property type="entry name" value="YJEF_N"/>
    <property type="match status" value="1"/>
</dbReference>
<evidence type="ECO:0000256" key="9">
    <source>
        <dbReference type="ARBA" id="ARBA00023235"/>
    </source>
</evidence>
<protein>
    <recommendedName>
        <fullName evidence="3 10">NAD(P)H-hydrate epimerase</fullName>
        <ecNumber evidence="3 10">5.1.99.6</ecNumber>
    </recommendedName>
    <alternativeName>
        <fullName evidence="10">NAD(P)HX epimerase</fullName>
    </alternativeName>
</protein>
<feature type="binding site" evidence="10">
    <location>
        <position position="122"/>
    </location>
    <ligand>
        <name>K(+)</name>
        <dbReference type="ChEBI" id="CHEBI:29103"/>
    </ligand>
</feature>
<evidence type="ECO:0000259" key="11">
    <source>
        <dbReference type="PROSITE" id="PS51385"/>
    </source>
</evidence>
<dbReference type="Gene3D" id="3.40.50.10260">
    <property type="entry name" value="YjeF N-terminal domain"/>
    <property type="match status" value="1"/>
</dbReference>
<reference evidence="13" key="1">
    <citation type="submission" date="2018-12" db="EMBL/GenBank/DDBJ databases">
        <title>A new species of lactobacillus.</title>
        <authorList>
            <person name="Jian Y."/>
            <person name="Xin L."/>
            <person name="Hong Z.J."/>
            <person name="Ming L.Z."/>
            <person name="Hong X.Z."/>
        </authorList>
    </citation>
    <scope>NUCLEOTIDE SEQUENCE [LARGE SCALE GENOMIC DNA]</scope>
    <source>
        <strain evidence="13">HSLZ-75</strain>
    </source>
</reference>
<dbReference type="NCBIfam" id="TIGR00197">
    <property type="entry name" value="yjeF_nterm"/>
    <property type="match status" value="1"/>
</dbReference>
<feature type="binding site" evidence="10">
    <location>
        <position position="137"/>
    </location>
    <ligand>
        <name>(6S)-NADPHX</name>
        <dbReference type="ChEBI" id="CHEBI:64076"/>
    </ligand>
</feature>
<keyword evidence="8 10" id="KW-0520">NAD</keyword>
<comment type="catalytic activity">
    <reaction evidence="2 10">
        <text>(6R)-NADPHX = (6S)-NADPHX</text>
        <dbReference type="Rhea" id="RHEA:32227"/>
        <dbReference type="ChEBI" id="CHEBI:64076"/>
        <dbReference type="ChEBI" id="CHEBI:64077"/>
        <dbReference type="EC" id="5.1.99.6"/>
    </reaction>
</comment>
<dbReference type="HAMAP" id="MF_01966">
    <property type="entry name" value="NADHX_epimerase"/>
    <property type="match status" value="1"/>
</dbReference>
<evidence type="ECO:0000313" key="13">
    <source>
        <dbReference type="Proteomes" id="UP000294321"/>
    </source>
</evidence>
<dbReference type="EC" id="5.1.99.6" evidence="3 10"/>
<feature type="binding site" evidence="10">
    <location>
        <begin position="126"/>
        <end position="132"/>
    </location>
    <ligand>
        <name>(6S)-NADPHX</name>
        <dbReference type="ChEBI" id="CHEBI:64076"/>
    </ligand>
</feature>
<evidence type="ECO:0000256" key="6">
    <source>
        <dbReference type="ARBA" id="ARBA00022857"/>
    </source>
</evidence>
<evidence type="ECO:0000313" key="12">
    <source>
        <dbReference type="EMBL" id="QBP18976.1"/>
    </source>
</evidence>
<dbReference type="GO" id="GO:0000166">
    <property type="term" value="F:nucleotide binding"/>
    <property type="evidence" value="ECO:0007669"/>
    <property type="project" value="UniProtKB-KW"/>
</dbReference>
<gene>
    <name evidence="10" type="primary">nnrE</name>
    <name evidence="12" type="ORF">ELX58_00160</name>
</gene>
<dbReference type="KEGG" id="lji:ELX58_00160"/>
<evidence type="ECO:0000256" key="1">
    <source>
        <dbReference type="ARBA" id="ARBA00000013"/>
    </source>
</evidence>
<feature type="binding site" evidence="10">
    <location>
        <begin position="58"/>
        <end position="62"/>
    </location>
    <ligand>
        <name>(6S)-NADPHX</name>
        <dbReference type="ChEBI" id="CHEBI:64076"/>
    </ligand>
</feature>
<evidence type="ECO:0000256" key="4">
    <source>
        <dbReference type="ARBA" id="ARBA00022723"/>
    </source>
</evidence>
<dbReference type="GO" id="GO:0052856">
    <property type="term" value="F:NAD(P)HX epimerase activity"/>
    <property type="evidence" value="ECO:0007669"/>
    <property type="project" value="UniProtKB-UniRule"/>
</dbReference>
<feature type="binding site" evidence="10">
    <location>
        <position position="59"/>
    </location>
    <ligand>
        <name>K(+)</name>
        <dbReference type="ChEBI" id="CHEBI:29103"/>
    </ligand>
</feature>
<feature type="domain" description="YjeF N-terminal" evidence="11">
    <location>
        <begin position="10"/>
        <end position="208"/>
    </location>
</feature>